<proteinExistence type="predicted"/>
<dbReference type="Proteomes" id="UP001419268">
    <property type="component" value="Unassembled WGS sequence"/>
</dbReference>
<sequence length="53" mass="6031">MNLCSLEMIHPFLIREERIKSLLNISCTTPFIVPCLRKTTKPISDKPHPAVVV</sequence>
<evidence type="ECO:0000313" key="1">
    <source>
        <dbReference type="EMBL" id="KAK9104819.1"/>
    </source>
</evidence>
<accession>A0AAP0I216</accession>
<name>A0AAP0I216_9MAGN</name>
<keyword evidence="2" id="KW-1185">Reference proteome</keyword>
<gene>
    <name evidence="1" type="ORF">Scep_021663</name>
</gene>
<comment type="caution">
    <text evidence="1">The sequence shown here is derived from an EMBL/GenBank/DDBJ whole genome shotgun (WGS) entry which is preliminary data.</text>
</comment>
<dbReference type="EMBL" id="JBBNAG010000009">
    <property type="protein sequence ID" value="KAK9104819.1"/>
    <property type="molecule type" value="Genomic_DNA"/>
</dbReference>
<reference evidence="1 2" key="1">
    <citation type="submission" date="2024-01" db="EMBL/GenBank/DDBJ databases">
        <title>Genome assemblies of Stephania.</title>
        <authorList>
            <person name="Yang L."/>
        </authorList>
    </citation>
    <scope>NUCLEOTIDE SEQUENCE [LARGE SCALE GENOMIC DNA]</scope>
    <source>
        <strain evidence="1">JXDWG</strain>
        <tissue evidence="1">Leaf</tissue>
    </source>
</reference>
<organism evidence="1 2">
    <name type="scientific">Stephania cephalantha</name>
    <dbReference type="NCBI Taxonomy" id="152367"/>
    <lineage>
        <taxon>Eukaryota</taxon>
        <taxon>Viridiplantae</taxon>
        <taxon>Streptophyta</taxon>
        <taxon>Embryophyta</taxon>
        <taxon>Tracheophyta</taxon>
        <taxon>Spermatophyta</taxon>
        <taxon>Magnoliopsida</taxon>
        <taxon>Ranunculales</taxon>
        <taxon>Menispermaceae</taxon>
        <taxon>Menispermoideae</taxon>
        <taxon>Cissampelideae</taxon>
        <taxon>Stephania</taxon>
    </lineage>
</organism>
<protein>
    <submittedName>
        <fullName evidence="1">Uncharacterized protein</fullName>
    </submittedName>
</protein>
<evidence type="ECO:0000313" key="2">
    <source>
        <dbReference type="Proteomes" id="UP001419268"/>
    </source>
</evidence>
<dbReference type="AlphaFoldDB" id="A0AAP0I216"/>